<feature type="domain" description="PAC" evidence="9">
    <location>
        <begin position="221"/>
        <end position="273"/>
    </location>
</feature>
<dbReference type="EMBL" id="WJIE01000001">
    <property type="protein sequence ID" value="MRG91013.1"/>
    <property type="molecule type" value="Genomic_DNA"/>
</dbReference>
<dbReference type="FunFam" id="3.30.450.20:FF:000099">
    <property type="entry name" value="Sensory box sensor histidine kinase"/>
    <property type="match status" value="1"/>
</dbReference>
<dbReference type="InterPro" id="IPR001610">
    <property type="entry name" value="PAC"/>
</dbReference>
<comment type="catalytic activity">
    <reaction evidence="1">
        <text>ATP + protein L-histidine = ADP + protein N-phospho-L-histidine.</text>
        <dbReference type="EC" id="2.7.13.3"/>
    </reaction>
</comment>
<dbReference type="Pfam" id="PF00512">
    <property type="entry name" value="HisKA"/>
    <property type="match status" value="1"/>
</dbReference>
<dbReference type="SUPFAM" id="SSF55874">
    <property type="entry name" value="ATPase domain of HSP90 chaperone/DNA topoisomerase II/histidine kinase"/>
    <property type="match status" value="1"/>
</dbReference>
<keyword evidence="6" id="KW-0902">Two-component regulatory system</keyword>
<protein>
    <recommendedName>
        <fullName evidence="2">histidine kinase</fullName>
        <ecNumber evidence="2">2.7.13.3</ecNumber>
    </recommendedName>
</protein>
<dbReference type="Gene3D" id="1.10.287.130">
    <property type="match status" value="1"/>
</dbReference>
<evidence type="ECO:0000256" key="2">
    <source>
        <dbReference type="ARBA" id="ARBA00012438"/>
    </source>
</evidence>
<feature type="transmembrane region" description="Helical" evidence="7">
    <location>
        <begin position="35"/>
        <end position="56"/>
    </location>
</feature>
<dbReference type="GO" id="GO:0000155">
    <property type="term" value="F:phosphorelay sensor kinase activity"/>
    <property type="evidence" value="ECO:0007669"/>
    <property type="project" value="InterPro"/>
</dbReference>
<sequence>MKPTLWETLKRLFSADFMPHGHCYFWEPGLVWLQVLSNLAIGAAYLSISLTLAYIVRRIRDIPFQWMYLCFGVFIITCGFTHFMDVWVIWTPVYWLDGSIRAVTAVASVGTAVLLFPLVPKAIALAGAARLAHERGVRVEQLNVELAALYENTRETLAETIPHLVWTTSPDGTPDYFNRRFIEYAGPEVDLETEWHTIVHPDDVESVLAGWRESLRTGDAYGVDGRLRRHDGVYRWFLVRGLPLRDKHGRIVKWFGTCTDVEEERRIAEERERLLARSQEAVRSRDVFLAVAAHELKTPLTPLRFEAELLLESARERRLDRLTPERLEKRAAVLERQTRRLEELVSVLLDVARIAGGKFELALADVDLGEVVREVVQRHKQAARSEGAELELHIAEGAVGRWDRLRLDQIVTNLFTNALKYGQGKPITVEVEAREDVVILRVKDRGIGIAEADQGRIFERFERAASERHYGGLGLGLWLSRELVTALGGTVRVQSELGAGATFTVELPRAPRSPA</sequence>
<feature type="domain" description="Histidine kinase" evidence="8">
    <location>
        <begin position="291"/>
        <end position="511"/>
    </location>
</feature>
<dbReference type="InterPro" id="IPR004358">
    <property type="entry name" value="Sig_transdc_His_kin-like_C"/>
</dbReference>
<dbReference type="OrthoDB" id="5392202at2"/>
<dbReference type="CDD" id="cd00082">
    <property type="entry name" value="HisKA"/>
    <property type="match status" value="1"/>
</dbReference>
<evidence type="ECO:0000259" key="9">
    <source>
        <dbReference type="PROSITE" id="PS50113"/>
    </source>
</evidence>
<feature type="transmembrane region" description="Helical" evidence="7">
    <location>
        <begin position="68"/>
        <end position="90"/>
    </location>
</feature>
<evidence type="ECO:0000256" key="1">
    <source>
        <dbReference type="ARBA" id="ARBA00000085"/>
    </source>
</evidence>
<dbReference type="Gene3D" id="3.30.565.10">
    <property type="entry name" value="Histidine kinase-like ATPase, C-terminal domain"/>
    <property type="match status" value="1"/>
</dbReference>
<dbReference type="SUPFAM" id="SSF47384">
    <property type="entry name" value="Homodimeric domain of signal transducing histidine kinase"/>
    <property type="match status" value="1"/>
</dbReference>
<evidence type="ECO:0000256" key="4">
    <source>
        <dbReference type="ARBA" id="ARBA00022679"/>
    </source>
</evidence>
<dbReference type="PROSITE" id="PS50113">
    <property type="entry name" value="PAC"/>
    <property type="match status" value="1"/>
</dbReference>
<dbReference type="CDD" id="cd00075">
    <property type="entry name" value="HATPase"/>
    <property type="match status" value="1"/>
</dbReference>
<dbReference type="SMART" id="SM00387">
    <property type="entry name" value="HATPase_c"/>
    <property type="match status" value="1"/>
</dbReference>
<dbReference type="SMART" id="SM00091">
    <property type="entry name" value="PAS"/>
    <property type="match status" value="1"/>
</dbReference>
<comment type="caution">
    <text evidence="10">The sequence shown here is derived from an EMBL/GenBank/DDBJ whole genome shotgun (WGS) entry which is preliminary data.</text>
</comment>
<reference evidence="10 11" key="1">
    <citation type="submission" date="2019-10" db="EMBL/GenBank/DDBJ databases">
        <title>A soil myxobacterium in the family Polyangiaceae.</title>
        <authorList>
            <person name="Li Y."/>
            <person name="Wang J."/>
        </authorList>
    </citation>
    <scope>NUCLEOTIDE SEQUENCE [LARGE SCALE GENOMIC DNA]</scope>
    <source>
        <strain evidence="10 11">DSM 14734</strain>
    </source>
</reference>
<dbReference type="InterPro" id="IPR036097">
    <property type="entry name" value="HisK_dim/P_sf"/>
</dbReference>
<dbReference type="EC" id="2.7.13.3" evidence="2"/>
<keyword evidence="7" id="KW-0472">Membrane</keyword>
<dbReference type="Pfam" id="PF25487">
    <property type="entry name" value="ETR1_N"/>
    <property type="match status" value="1"/>
</dbReference>
<dbReference type="AlphaFoldDB" id="A0A6N7PG24"/>
<dbReference type="Pfam" id="PF02518">
    <property type="entry name" value="HATPase_c"/>
    <property type="match status" value="1"/>
</dbReference>
<evidence type="ECO:0000259" key="8">
    <source>
        <dbReference type="PROSITE" id="PS50109"/>
    </source>
</evidence>
<keyword evidence="3" id="KW-0597">Phosphoprotein</keyword>
<dbReference type="SMART" id="SM00388">
    <property type="entry name" value="HisKA"/>
    <property type="match status" value="1"/>
</dbReference>
<dbReference type="InterPro" id="IPR003594">
    <property type="entry name" value="HATPase_dom"/>
</dbReference>
<dbReference type="CDD" id="cd00130">
    <property type="entry name" value="PAS"/>
    <property type="match status" value="1"/>
</dbReference>
<keyword evidence="5" id="KW-0418">Kinase</keyword>
<name>A0A6N7PG24_9BACT</name>
<evidence type="ECO:0000256" key="3">
    <source>
        <dbReference type="ARBA" id="ARBA00022553"/>
    </source>
</evidence>
<dbReference type="NCBIfam" id="TIGR00229">
    <property type="entry name" value="sensory_box"/>
    <property type="match status" value="1"/>
</dbReference>
<dbReference type="PRINTS" id="PR00344">
    <property type="entry name" value="BCTRLSENSOR"/>
</dbReference>
<dbReference type="InterPro" id="IPR036890">
    <property type="entry name" value="HATPase_C_sf"/>
</dbReference>
<dbReference type="RefSeq" id="WP_153817857.1">
    <property type="nucleotide sequence ID" value="NZ_WJIE01000001.1"/>
</dbReference>
<dbReference type="SMART" id="SM00086">
    <property type="entry name" value="PAC"/>
    <property type="match status" value="1"/>
</dbReference>
<feature type="transmembrane region" description="Helical" evidence="7">
    <location>
        <begin position="102"/>
        <end position="128"/>
    </location>
</feature>
<dbReference type="InterPro" id="IPR050736">
    <property type="entry name" value="Sensor_HK_Regulatory"/>
</dbReference>
<keyword evidence="7" id="KW-0812">Transmembrane</keyword>
<keyword evidence="4" id="KW-0808">Transferase</keyword>
<dbReference type="InterPro" id="IPR000700">
    <property type="entry name" value="PAS-assoc_C"/>
</dbReference>
<keyword evidence="11" id="KW-1185">Reference proteome</keyword>
<dbReference type="FunFam" id="3.30.565.10:FF:000006">
    <property type="entry name" value="Sensor histidine kinase WalK"/>
    <property type="match status" value="1"/>
</dbReference>
<evidence type="ECO:0000256" key="5">
    <source>
        <dbReference type="ARBA" id="ARBA00022777"/>
    </source>
</evidence>
<gene>
    <name evidence="10" type="ORF">GF068_03615</name>
</gene>
<evidence type="ECO:0000313" key="11">
    <source>
        <dbReference type="Proteomes" id="UP000440224"/>
    </source>
</evidence>
<dbReference type="PANTHER" id="PTHR43711:SF1">
    <property type="entry name" value="HISTIDINE KINASE 1"/>
    <property type="match status" value="1"/>
</dbReference>
<dbReference type="InterPro" id="IPR003661">
    <property type="entry name" value="HisK_dim/P_dom"/>
</dbReference>
<accession>A0A6N7PG24</accession>
<dbReference type="InterPro" id="IPR005467">
    <property type="entry name" value="His_kinase_dom"/>
</dbReference>
<evidence type="ECO:0000256" key="7">
    <source>
        <dbReference type="SAM" id="Phobius"/>
    </source>
</evidence>
<organism evidence="10 11">
    <name type="scientific">Polyangium spumosum</name>
    <dbReference type="NCBI Taxonomy" id="889282"/>
    <lineage>
        <taxon>Bacteria</taxon>
        <taxon>Pseudomonadati</taxon>
        <taxon>Myxococcota</taxon>
        <taxon>Polyangia</taxon>
        <taxon>Polyangiales</taxon>
        <taxon>Polyangiaceae</taxon>
        <taxon>Polyangium</taxon>
    </lineage>
</organism>
<dbReference type="Proteomes" id="UP000440224">
    <property type="component" value="Unassembled WGS sequence"/>
</dbReference>
<keyword evidence="7" id="KW-1133">Transmembrane helix</keyword>
<dbReference type="PANTHER" id="PTHR43711">
    <property type="entry name" value="TWO-COMPONENT HISTIDINE KINASE"/>
    <property type="match status" value="1"/>
</dbReference>
<dbReference type="InterPro" id="IPR035965">
    <property type="entry name" value="PAS-like_dom_sf"/>
</dbReference>
<dbReference type="Gene3D" id="3.30.450.20">
    <property type="entry name" value="PAS domain"/>
    <property type="match status" value="1"/>
</dbReference>
<proteinExistence type="predicted"/>
<dbReference type="InterPro" id="IPR013655">
    <property type="entry name" value="PAS_fold_3"/>
</dbReference>
<evidence type="ECO:0000256" key="6">
    <source>
        <dbReference type="ARBA" id="ARBA00023012"/>
    </source>
</evidence>
<dbReference type="InterPro" id="IPR058544">
    <property type="entry name" value="ETR1_N"/>
</dbReference>
<dbReference type="SUPFAM" id="SSF55785">
    <property type="entry name" value="PYP-like sensor domain (PAS domain)"/>
    <property type="match status" value="1"/>
</dbReference>
<dbReference type="Pfam" id="PF08447">
    <property type="entry name" value="PAS_3"/>
    <property type="match status" value="1"/>
</dbReference>
<evidence type="ECO:0000313" key="10">
    <source>
        <dbReference type="EMBL" id="MRG91013.1"/>
    </source>
</evidence>
<dbReference type="PROSITE" id="PS50109">
    <property type="entry name" value="HIS_KIN"/>
    <property type="match status" value="1"/>
</dbReference>
<dbReference type="InterPro" id="IPR000014">
    <property type="entry name" value="PAS"/>
</dbReference>